<sequence>MIYRRVEEYTEWLQSYKWEAFLTVRLPPNLPLNAVAAQVIKYIYRPLCRYLRTRVAAISVISHGHGMHKPHVHVLLATANGQLTDNINEISDYLKSTITPLNSHKDAIDLRPYIPDRHAVYVASHVVDETDLTYYDKKQLTKLKDKTTCTTISA</sequence>
<dbReference type="RefSeq" id="WP_214173062.1">
    <property type="nucleotide sequence ID" value="NZ_JAHCVJ010000010.1"/>
</dbReference>
<gene>
    <name evidence="1" type="ORF">KI809_18410</name>
</gene>
<name>A0AAW4L5N8_9BACT</name>
<proteinExistence type="predicted"/>
<accession>A0AAW4L5N8</accession>
<keyword evidence="2" id="KW-1185">Reference proteome</keyword>
<dbReference type="AlphaFoldDB" id="A0AAW4L5N8"/>
<protein>
    <recommendedName>
        <fullName evidence="3">Transposase</fullName>
    </recommendedName>
</protein>
<evidence type="ECO:0008006" key="3">
    <source>
        <dbReference type="Google" id="ProtNLM"/>
    </source>
</evidence>
<dbReference type="EMBL" id="JAHCVJ010000010">
    <property type="protein sequence ID" value="MBT0666288.1"/>
    <property type="molecule type" value="Genomic_DNA"/>
</dbReference>
<evidence type="ECO:0000313" key="1">
    <source>
        <dbReference type="EMBL" id="MBT0666288.1"/>
    </source>
</evidence>
<reference evidence="1 2" key="1">
    <citation type="submission" date="2021-05" db="EMBL/GenBank/DDBJ databases">
        <title>The draft genome of Geobacter pelophilus DSM 12255.</title>
        <authorList>
            <person name="Xu Z."/>
            <person name="Masuda Y."/>
            <person name="Itoh H."/>
            <person name="Senoo K."/>
        </authorList>
    </citation>
    <scope>NUCLEOTIDE SEQUENCE [LARGE SCALE GENOMIC DNA]</scope>
    <source>
        <strain evidence="1 2">DSM 12255</strain>
    </source>
</reference>
<evidence type="ECO:0000313" key="2">
    <source>
        <dbReference type="Proteomes" id="UP000811899"/>
    </source>
</evidence>
<organism evidence="1 2">
    <name type="scientific">Geoanaerobacter pelophilus</name>
    <dbReference type="NCBI Taxonomy" id="60036"/>
    <lineage>
        <taxon>Bacteria</taxon>
        <taxon>Pseudomonadati</taxon>
        <taxon>Thermodesulfobacteriota</taxon>
        <taxon>Desulfuromonadia</taxon>
        <taxon>Geobacterales</taxon>
        <taxon>Geobacteraceae</taxon>
        <taxon>Geoanaerobacter</taxon>
    </lineage>
</organism>
<comment type="caution">
    <text evidence="1">The sequence shown here is derived from an EMBL/GenBank/DDBJ whole genome shotgun (WGS) entry which is preliminary data.</text>
</comment>
<dbReference type="Proteomes" id="UP000811899">
    <property type="component" value="Unassembled WGS sequence"/>
</dbReference>